<dbReference type="PANTHER" id="PTHR38568:SF1">
    <property type="entry name" value="DUF445 DOMAIN-CONTAINING PROTEIN"/>
    <property type="match status" value="1"/>
</dbReference>
<comment type="caution">
    <text evidence="2">The sequence shown here is derived from an EMBL/GenBank/DDBJ whole genome shotgun (WGS) entry which is preliminary data.</text>
</comment>
<gene>
    <name evidence="2" type="ORF">CRV04_06950</name>
</gene>
<keyword evidence="1" id="KW-0472">Membrane</keyword>
<feature type="transmembrane region" description="Helical" evidence="1">
    <location>
        <begin position="5"/>
        <end position="21"/>
    </location>
</feature>
<evidence type="ECO:0000313" key="2">
    <source>
        <dbReference type="EMBL" id="RXJ57543.1"/>
    </source>
</evidence>
<accession>A0A4Q0XTR0</accession>
<sequence>MNKSLISNLMAFVIAIVGFFLNNDILLMVGLFALSGALTNAIAVHMLFEKVPFLYGSGVVENQFTQFKEGIHHLMMTQFFTQENLQTFFEQEVTSKESHFNLTPILEKTDFTPAFDSLKTAVVESSFGGMLGMFGGEAALEPLKEPFIKKLQASLVSISKNDSFQKALHESLENSHVTDDIHEKIGAVVNRRLEELTPKMVKEIVQTMIKEHLGWLVVWGAVFGGAIGLIAAIIK</sequence>
<feature type="transmembrane region" description="Helical" evidence="1">
    <location>
        <begin position="213"/>
        <end position="234"/>
    </location>
</feature>
<keyword evidence="3" id="KW-1185">Reference proteome</keyword>
<dbReference type="RefSeq" id="WP_128996114.1">
    <property type="nucleotide sequence ID" value="NZ_PDKN01000004.1"/>
</dbReference>
<proteinExistence type="predicted"/>
<protein>
    <submittedName>
        <fullName evidence="2">DUF445 domain-containing protein</fullName>
    </submittedName>
</protein>
<organism evidence="2 3">
    <name type="scientific">Candidatus Marinarcus aquaticus</name>
    <dbReference type="NCBI Taxonomy" id="2044504"/>
    <lineage>
        <taxon>Bacteria</taxon>
        <taxon>Pseudomonadati</taxon>
        <taxon>Campylobacterota</taxon>
        <taxon>Epsilonproteobacteria</taxon>
        <taxon>Campylobacterales</taxon>
        <taxon>Arcobacteraceae</taxon>
        <taxon>Candidatus Marinarcus</taxon>
    </lineage>
</organism>
<name>A0A4Q0XTR0_9BACT</name>
<dbReference type="OrthoDB" id="5338794at2"/>
<feature type="transmembrane region" description="Helical" evidence="1">
    <location>
        <begin position="27"/>
        <end position="48"/>
    </location>
</feature>
<dbReference type="EMBL" id="PDKN01000004">
    <property type="protein sequence ID" value="RXJ57543.1"/>
    <property type="molecule type" value="Genomic_DNA"/>
</dbReference>
<dbReference type="Proteomes" id="UP000290657">
    <property type="component" value="Unassembled WGS sequence"/>
</dbReference>
<evidence type="ECO:0000313" key="3">
    <source>
        <dbReference type="Proteomes" id="UP000290657"/>
    </source>
</evidence>
<dbReference type="AlphaFoldDB" id="A0A4Q0XTR0"/>
<keyword evidence="1" id="KW-1133">Transmembrane helix</keyword>
<keyword evidence="1" id="KW-0812">Transmembrane</keyword>
<dbReference type="PANTHER" id="PTHR38568">
    <property type="entry name" value="DUF445 DOMAIN-CONTAINING PROTEIN-RELATED"/>
    <property type="match status" value="1"/>
</dbReference>
<evidence type="ECO:0000256" key="1">
    <source>
        <dbReference type="SAM" id="Phobius"/>
    </source>
</evidence>
<reference evidence="2 3" key="1">
    <citation type="submission" date="2017-10" db="EMBL/GenBank/DDBJ databases">
        <title>Genomics of the genus Arcobacter.</title>
        <authorList>
            <person name="Perez-Cataluna A."/>
            <person name="Figueras M.J."/>
        </authorList>
    </citation>
    <scope>NUCLEOTIDE SEQUENCE [LARGE SCALE GENOMIC DNA]</scope>
    <source>
        <strain evidence="2 3">CECT 8987</strain>
    </source>
</reference>